<dbReference type="NCBIfam" id="TIGR00843">
    <property type="entry name" value="benE"/>
    <property type="match status" value="1"/>
</dbReference>
<dbReference type="GO" id="GO:0005886">
    <property type="term" value="C:plasma membrane"/>
    <property type="evidence" value="ECO:0007669"/>
    <property type="project" value="TreeGrafter"/>
</dbReference>
<organism evidence="2 3">
    <name type="scientific">Desulfosporosinus orientis (strain ATCC 19365 / DSM 765 / NCIMB 8382 / VKM B-1628 / Singapore I)</name>
    <name type="common">Desulfotomaculum orientis</name>
    <dbReference type="NCBI Taxonomy" id="768706"/>
    <lineage>
        <taxon>Bacteria</taxon>
        <taxon>Bacillati</taxon>
        <taxon>Bacillota</taxon>
        <taxon>Clostridia</taxon>
        <taxon>Eubacteriales</taxon>
        <taxon>Desulfitobacteriaceae</taxon>
        <taxon>Desulfosporosinus</taxon>
    </lineage>
</organism>
<dbReference type="AlphaFoldDB" id="G7W586"/>
<dbReference type="Pfam" id="PF03594">
    <property type="entry name" value="BenE"/>
    <property type="match status" value="1"/>
</dbReference>
<evidence type="ECO:0000313" key="3">
    <source>
        <dbReference type="Proteomes" id="UP000006346"/>
    </source>
</evidence>
<proteinExistence type="predicted"/>
<dbReference type="PANTHER" id="PTHR30199">
    <property type="entry name" value="MFS FAMILY TRANSPORTER, PREDICTED SUBSTRATE BENZOATE"/>
    <property type="match status" value="1"/>
</dbReference>
<feature type="transmembrane region" description="Helical" evidence="1">
    <location>
        <begin position="317"/>
        <end position="338"/>
    </location>
</feature>
<dbReference type="PATRIC" id="fig|768706.3.peg.587"/>
<evidence type="ECO:0000313" key="2">
    <source>
        <dbReference type="EMBL" id="AET66314.1"/>
    </source>
</evidence>
<reference evidence="2 3" key="2">
    <citation type="journal article" date="2012" name="J. Bacteriol.">
        <title>Complete genome sequences of Desulfosporosinus orientis DSM765T, Desulfosporosinus youngiae DSM17734T, Desulfosporosinus meridiei DSM13257T, and Desulfosporosinus acidiphilus DSM22704T.</title>
        <authorList>
            <person name="Pester M."/>
            <person name="Brambilla E."/>
            <person name="Alazard D."/>
            <person name="Rattei T."/>
            <person name="Weinmaier T."/>
            <person name="Han J."/>
            <person name="Lucas S."/>
            <person name="Lapidus A."/>
            <person name="Cheng J.F."/>
            <person name="Goodwin L."/>
            <person name="Pitluck S."/>
            <person name="Peters L."/>
            <person name="Ovchinnikova G."/>
            <person name="Teshima H."/>
            <person name="Detter J.C."/>
            <person name="Han C.S."/>
            <person name="Tapia R."/>
            <person name="Land M.L."/>
            <person name="Hauser L."/>
            <person name="Kyrpides N.C."/>
            <person name="Ivanova N.N."/>
            <person name="Pagani I."/>
            <person name="Huntmann M."/>
            <person name="Wei C.L."/>
            <person name="Davenport K.W."/>
            <person name="Daligault H."/>
            <person name="Chain P.S."/>
            <person name="Chen A."/>
            <person name="Mavromatis K."/>
            <person name="Markowitz V."/>
            <person name="Szeto E."/>
            <person name="Mikhailova N."/>
            <person name="Pati A."/>
            <person name="Wagner M."/>
            <person name="Woyke T."/>
            <person name="Ollivier B."/>
            <person name="Klenk H.P."/>
            <person name="Spring S."/>
            <person name="Loy A."/>
        </authorList>
    </citation>
    <scope>NUCLEOTIDE SEQUENCE [LARGE SCALE GENOMIC DNA]</scope>
    <source>
        <strain evidence="3">ATCC 19365 / DSM 765 / NCIMB 8382 / VKM B-1628</strain>
    </source>
</reference>
<feature type="transmembrane region" description="Helical" evidence="1">
    <location>
        <begin position="96"/>
        <end position="114"/>
    </location>
</feature>
<keyword evidence="1" id="KW-0812">Transmembrane</keyword>
<keyword evidence="3" id="KW-1185">Reference proteome</keyword>
<dbReference type="Proteomes" id="UP000006346">
    <property type="component" value="Chromosome"/>
</dbReference>
<protein>
    <submittedName>
        <fullName evidence="2">Benzoate transporter</fullName>
    </submittedName>
</protein>
<dbReference type="RefSeq" id="WP_014183139.1">
    <property type="nucleotide sequence ID" value="NC_016584.1"/>
</dbReference>
<dbReference type="eggNOG" id="COG3135">
    <property type="taxonomic scope" value="Bacteria"/>
</dbReference>
<feature type="transmembrane region" description="Helical" evidence="1">
    <location>
        <begin position="195"/>
        <end position="214"/>
    </location>
</feature>
<keyword evidence="1" id="KW-0472">Membrane</keyword>
<dbReference type="HOGENOM" id="CLU_041268_2_1_9"/>
<gene>
    <name evidence="2" type="ordered locus">Desor_0618</name>
</gene>
<accession>G7W586</accession>
<feature type="transmembrane region" description="Helical" evidence="1">
    <location>
        <begin position="344"/>
        <end position="362"/>
    </location>
</feature>
<dbReference type="OrthoDB" id="9813854at2"/>
<feature type="transmembrane region" description="Helical" evidence="1">
    <location>
        <begin position="144"/>
        <end position="165"/>
    </location>
</feature>
<keyword evidence="1" id="KW-1133">Transmembrane helix</keyword>
<feature type="transmembrane region" description="Helical" evidence="1">
    <location>
        <begin position="34"/>
        <end position="56"/>
    </location>
</feature>
<reference evidence="3" key="1">
    <citation type="submission" date="2011-11" db="EMBL/GenBank/DDBJ databases">
        <title>Complete sequence of Desulfosporosinus orientis DSM 765.</title>
        <authorList>
            <person name="Lucas S."/>
            <person name="Han J."/>
            <person name="Lapidus A."/>
            <person name="Cheng J.-F."/>
            <person name="Goodwin L."/>
            <person name="Pitluck S."/>
            <person name="Peters L."/>
            <person name="Ovchinnikova G."/>
            <person name="Teshima H."/>
            <person name="Detter J.C."/>
            <person name="Han C."/>
            <person name="Tapia R."/>
            <person name="Land M."/>
            <person name="Hauser L."/>
            <person name="Kyrpides N."/>
            <person name="Ivanova N."/>
            <person name="Pagani I."/>
            <person name="Pester M."/>
            <person name="Spring S."/>
            <person name="Ollivier B."/>
            <person name="Rattei T."/>
            <person name="Klenk H.-P."/>
            <person name="Wagner M."/>
            <person name="Loy A."/>
            <person name="Woyke T."/>
        </authorList>
    </citation>
    <scope>NUCLEOTIDE SEQUENCE [LARGE SCALE GENOMIC DNA]</scope>
    <source>
        <strain evidence="3">ATCC 19365 / DSM 765 / NCIMB 8382 / VKM B-1628</strain>
    </source>
</reference>
<dbReference type="EMBL" id="CP003108">
    <property type="protein sequence ID" value="AET66314.1"/>
    <property type="molecule type" value="Genomic_DNA"/>
</dbReference>
<name>G7W586_DESOD</name>
<dbReference type="GO" id="GO:0042925">
    <property type="term" value="F:benzoate transmembrane transporter activity"/>
    <property type="evidence" value="ECO:0007669"/>
    <property type="project" value="InterPro"/>
</dbReference>
<evidence type="ECO:0000256" key="1">
    <source>
        <dbReference type="SAM" id="Phobius"/>
    </source>
</evidence>
<feature type="transmembrane region" description="Helical" evidence="1">
    <location>
        <begin position="68"/>
        <end position="89"/>
    </location>
</feature>
<feature type="transmembrane region" description="Helical" evidence="1">
    <location>
        <begin position="374"/>
        <end position="407"/>
    </location>
</feature>
<dbReference type="InterPro" id="IPR004711">
    <property type="entry name" value="Benzoate_Transporter"/>
</dbReference>
<feature type="transmembrane region" description="Helical" evidence="1">
    <location>
        <begin position="120"/>
        <end position="137"/>
    </location>
</feature>
<dbReference type="PANTHER" id="PTHR30199:SF0">
    <property type="entry name" value="INNER MEMBRANE PROTEIN YDCO"/>
    <property type="match status" value="1"/>
</dbReference>
<feature type="transmembrane region" description="Helical" evidence="1">
    <location>
        <begin position="226"/>
        <end position="250"/>
    </location>
</feature>
<dbReference type="KEGG" id="dor:Desor_0618"/>
<sequence>MNPNTGIQKGQCFEKGPGFARGLRDLTMHLNSKTITAGIVAAVFGCTGPALIVLSAATKGNLTSAQAISWLFAIYFFGGIISLGLALYYKQPINGAYSIPGAVMLIGALSTFTINEAVGAYLIAGILVLILGLSGLVGKLMRWLPLPIVMAMIAGAMIRFGTGIITSTNKAPVIGVAALVGFLVLPRLTKKIPPVLGALVLGIIAAAFIGGLNLSGVSYKFVAPQIFAPAFNINAFFSISIPLAALVIGAENAQAIGVLMGQGYKPPINIMTIISGIGGIATSFFGGHNANIAGPMTAICASEEAGDNKEGRYAATVVNGIIFGAFGLIASIAVAFVTGLPADLISIVAGLAMIGVLISAFDEAFSTKKFKTGAFFALIIAMSGITILKISSPFWALLGGVIVAFLVEPKDFK</sequence>
<dbReference type="STRING" id="768706.Desor_0618"/>